<protein>
    <submittedName>
        <fullName evidence="1">Uncharacterized protein</fullName>
    </submittedName>
</protein>
<proteinExistence type="predicted"/>
<dbReference type="Proteomes" id="UP000198928">
    <property type="component" value="Unassembled WGS sequence"/>
</dbReference>
<keyword evidence="2" id="KW-1185">Reference proteome</keyword>
<organism evidence="1 2">
    <name type="scientific">Streptomyces pini</name>
    <dbReference type="NCBI Taxonomy" id="1520580"/>
    <lineage>
        <taxon>Bacteria</taxon>
        <taxon>Bacillati</taxon>
        <taxon>Actinomycetota</taxon>
        <taxon>Actinomycetes</taxon>
        <taxon>Kitasatosporales</taxon>
        <taxon>Streptomycetaceae</taxon>
        <taxon>Streptomyces</taxon>
    </lineage>
</organism>
<dbReference type="EMBL" id="FOSG01000021">
    <property type="protein sequence ID" value="SFL55566.1"/>
    <property type="molecule type" value="Genomic_DNA"/>
</dbReference>
<accession>A0A1I4IP67</accession>
<reference evidence="2" key="1">
    <citation type="submission" date="2016-10" db="EMBL/GenBank/DDBJ databases">
        <authorList>
            <person name="Varghese N."/>
            <person name="Submissions S."/>
        </authorList>
    </citation>
    <scope>NUCLEOTIDE SEQUENCE [LARGE SCALE GENOMIC DNA]</scope>
    <source>
        <strain evidence="2">PL19</strain>
    </source>
</reference>
<evidence type="ECO:0000313" key="1">
    <source>
        <dbReference type="EMBL" id="SFL55566.1"/>
    </source>
</evidence>
<name>A0A1I4IP67_9ACTN</name>
<dbReference type="AlphaFoldDB" id="A0A1I4IP67"/>
<evidence type="ECO:0000313" key="2">
    <source>
        <dbReference type="Proteomes" id="UP000198928"/>
    </source>
</evidence>
<sequence>MDIKLSQCFVAVDDHGGALAFHPDVLGPEVRDCAFRDPAGNMLRFVQARAR</sequence>
<gene>
    <name evidence="1" type="ORF">SAMN05192584_12146</name>
</gene>